<dbReference type="GeneID" id="5470791"/>
<dbReference type="Proteomes" id="UP000202420">
    <property type="component" value="Segment"/>
</dbReference>
<gene>
    <name evidence="1" type="primary">z817L</name>
    <name evidence="1" type="ORF">ATCV1_z817L</name>
</gene>
<dbReference type="EMBL" id="EF101928">
    <property type="protein sequence ID" value="ABT16951.1"/>
    <property type="molecule type" value="Genomic_DNA"/>
</dbReference>
<evidence type="ECO:0000313" key="2">
    <source>
        <dbReference type="Proteomes" id="UP000202420"/>
    </source>
</evidence>
<name>A7KA77_9PHYC</name>
<proteinExistence type="predicted"/>
<dbReference type="RefSeq" id="YP_001427298.1">
    <property type="nucleotide sequence ID" value="NC_008724.1"/>
</dbReference>
<organism evidence="1 2">
    <name type="scientific">Chlorovirus heliozoae</name>
    <dbReference type="NCBI Taxonomy" id="322019"/>
    <lineage>
        <taxon>Viruses</taxon>
        <taxon>Varidnaviria</taxon>
        <taxon>Bamfordvirae</taxon>
        <taxon>Nucleocytoviricota</taxon>
        <taxon>Megaviricetes</taxon>
        <taxon>Algavirales</taxon>
        <taxon>Phycodnaviridae</taxon>
        <taxon>Chlorovirus</taxon>
    </lineage>
</organism>
<protein>
    <submittedName>
        <fullName evidence="1">Uncharacterized protein z817L</fullName>
    </submittedName>
</protein>
<keyword evidence="2" id="KW-1185">Reference proteome</keyword>
<accession>A7KA77</accession>
<evidence type="ECO:0000313" key="1">
    <source>
        <dbReference type="EMBL" id="ABT16951.1"/>
    </source>
</evidence>
<reference evidence="1 2" key="1">
    <citation type="submission" date="2006-09" db="EMBL/GenBank/DDBJ databases">
        <title>Sequence and annotation of the 288-kb ATCV-1 virus that infects an endosymbiotic Chlorella strain of the heliozoon Acanthocystis turfacea.</title>
        <authorList>
            <person name="Fitzgerald L.A."/>
            <person name="Graves M.V."/>
            <person name="Li X."/>
            <person name="Pfitzner A.J.P."/>
            <person name="Hartigan J."/>
            <person name="Van Etten J.L."/>
        </authorList>
    </citation>
    <scope>NUCLEOTIDE SEQUENCE [LARGE SCALE GENOMIC DNA]</scope>
    <source>
        <strain evidence="1 2">ATCV-1</strain>
    </source>
</reference>
<dbReference type="KEGG" id="vg:5470791"/>
<sequence>MPVHFRRPASWNTTPSVARNFSPLRSSLQTAATRQPGAAPSNFRLSTFSIRSVKFAPSVVTCLCRLAAQMVRSLQMSSPT</sequence>